<feature type="transmembrane region" description="Helical" evidence="1">
    <location>
        <begin position="339"/>
        <end position="355"/>
    </location>
</feature>
<feature type="transmembrane region" description="Helical" evidence="1">
    <location>
        <begin position="412"/>
        <end position="431"/>
    </location>
</feature>
<feature type="transmembrane region" description="Helical" evidence="1">
    <location>
        <begin position="29"/>
        <end position="51"/>
    </location>
</feature>
<evidence type="ECO:0000313" key="3">
    <source>
        <dbReference type="Proteomes" id="UP001209694"/>
    </source>
</evidence>
<feature type="transmembrane region" description="Helical" evidence="1">
    <location>
        <begin position="136"/>
        <end position="155"/>
    </location>
</feature>
<evidence type="ECO:0000256" key="1">
    <source>
        <dbReference type="SAM" id="Phobius"/>
    </source>
</evidence>
<dbReference type="AlphaFoldDB" id="A0AAW5VD16"/>
<keyword evidence="1" id="KW-0812">Transmembrane</keyword>
<name>A0AAW5VD16_9LEPT</name>
<feature type="transmembrane region" description="Helical" evidence="1">
    <location>
        <begin position="362"/>
        <end position="381"/>
    </location>
</feature>
<feature type="transmembrane region" description="Helical" evidence="1">
    <location>
        <begin position="387"/>
        <end position="405"/>
    </location>
</feature>
<dbReference type="Proteomes" id="UP001209694">
    <property type="component" value="Unassembled WGS sequence"/>
</dbReference>
<feature type="transmembrane region" description="Helical" evidence="1">
    <location>
        <begin position="94"/>
        <end position="124"/>
    </location>
</feature>
<comment type="caution">
    <text evidence="2">The sequence shown here is derived from an EMBL/GenBank/DDBJ whole genome shotgun (WGS) entry which is preliminary data.</text>
</comment>
<feature type="transmembrane region" description="Helical" evidence="1">
    <location>
        <begin position="305"/>
        <end position="327"/>
    </location>
</feature>
<sequence length="488" mass="57683">MNPILIVRNFFQSYFYSSWKQSKGKEEMVLILFLSISSIINYLLCETIYFIPLYSADQLYTPLFVKDWMRGEGILHWYLPPSPYFFPDIGCMAILYWVFPFLYLPTIYGVVQMVFLQLGLYMVLSSKVSKEKTIQFLIWFQTLFTVFSLLGASLGDKPLPLVHFLSNAHHSTGFFFSLFLVSLYYQFQSNENPTSSFPKQPEYDHKTKINQSFLFSKLFLPKPVSRFLFLFGFSLLYISDRFSFCIGIFCLVIIKYSEMDSKDWKMLIRKKSIFSFLFIPLYFIIMELILYSLKTKLQIPNSFGILLGSLQTKTFGEITFLTIHYVYDFSKLLVYENRSLLGLLFVFVFFFRRFPHQLKRMILLLIPILLFLLVVVGRFTYLHPYPIRYLFPLWFLGLLGVSWGLAKKRNPIPLPILPVSLLLWILIFSFFPNPRKEVQTFYQSITRQEVSYDLEKPIRFWTEGKRTPTPVQDDGKPYRWITGAFHTP</sequence>
<accession>A0AAW5VD16</accession>
<feature type="transmembrane region" description="Helical" evidence="1">
    <location>
        <begin position="274"/>
        <end position="293"/>
    </location>
</feature>
<dbReference type="RefSeq" id="WP_265356078.1">
    <property type="nucleotide sequence ID" value="NZ_JAMQPS010000002.1"/>
</dbReference>
<reference evidence="2" key="1">
    <citation type="submission" date="2022-06" db="EMBL/GenBank/DDBJ databases">
        <title>Leptospira isolates from biofilms formed at urban environments.</title>
        <authorList>
            <person name="Ribeiro P.S."/>
            <person name="Sousa T."/>
            <person name="Carvalho N."/>
            <person name="Aburjaile F."/>
            <person name="Neves F."/>
            <person name="Oliveira D."/>
            <person name="Blanco L."/>
            <person name="Lima J."/>
            <person name="Costa F."/>
            <person name="Brenig B."/>
            <person name="Soares S."/>
            <person name="Ramos R."/>
            <person name="Goes-Neto A."/>
            <person name="Matiuzzi M."/>
            <person name="Azevedo V."/>
            <person name="Ristow P."/>
        </authorList>
    </citation>
    <scope>NUCLEOTIDE SEQUENCE</scope>
    <source>
        <strain evidence="2">VSF7</strain>
    </source>
</reference>
<dbReference type="EMBL" id="JAMQQD010000003">
    <property type="protein sequence ID" value="MCW7515802.1"/>
    <property type="molecule type" value="Genomic_DNA"/>
</dbReference>
<gene>
    <name evidence="2" type="ORF">ND810_11600</name>
</gene>
<keyword evidence="1" id="KW-0472">Membrane</keyword>
<protein>
    <submittedName>
        <fullName evidence="2">Uncharacterized protein</fullName>
    </submittedName>
</protein>
<organism evidence="2 3">
    <name type="scientific">Leptospira levettii</name>
    <dbReference type="NCBI Taxonomy" id="2023178"/>
    <lineage>
        <taxon>Bacteria</taxon>
        <taxon>Pseudomonadati</taxon>
        <taxon>Spirochaetota</taxon>
        <taxon>Spirochaetia</taxon>
        <taxon>Leptospirales</taxon>
        <taxon>Leptospiraceae</taxon>
        <taxon>Leptospira</taxon>
    </lineage>
</organism>
<proteinExistence type="predicted"/>
<feature type="transmembrane region" description="Helical" evidence="1">
    <location>
        <begin position="227"/>
        <end position="254"/>
    </location>
</feature>
<keyword evidence="1" id="KW-1133">Transmembrane helix</keyword>
<evidence type="ECO:0000313" key="2">
    <source>
        <dbReference type="EMBL" id="MCW7515802.1"/>
    </source>
</evidence>